<dbReference type="Proteomes" id="UP001396334">
    <property type="component" value="Unassembled WGS sequence"/>
</dbReference>
<dbReference type="EMBL" id="JBBPBN010000022">
    <property type="protein sequence ID" value="KAK9011993.1"/>
    <property type="molecule type" value="Genomic_DNA"/>
</dbReference>
<name>A0ABR2RGR2_9ROSI</name>
<evidence type="ECO:0000313" key="1">
    <source>
        <dbReference type="EMBL" id="KAK9011993.1"/>
    </source>
</evidence>
<sequence length="143" mass="15385">MRSQSALTGSGAGRRGSRLYGRLLSCRGGGRSGEKRAPAAPIIGAEFGLAKQRWKRSVASMAGLGWTAQVTGVSLRDRGNLWWQLSRAIASTEADASRRSFSHGNSNQRCVWCGTKRLGKIPTGNGWYGGSNINDGGRVLWVY</sequence>
<gene>
    <name evidence="1" type="ORF">V6N11_040064</name>
</gene>
<comment type="caution">
    <text evidence="1">The sequence shown here is derived from an EMBL/GenBank/DDBJ whole genome shotgun (WGS) entry which is preliminary data.</text>
</comment>
<accession>A0ABR2RGR2</accession>
<protein>
    <submittedName>
        <fullName evidence="1">Uncharacterized protein</fullName>
    </submittedName>
</protein>
<evidence type="ECO:0000313" key="2">
    <source>
        <dbReference type="Proteomes" id="UP001396334"/>
    </source>
</evidence>
<proteinExistence type="predicted"/>
<reference evidence="1 2" key="1">
    <citation type="journal article" date="2024" name="G3 (Bethesda)">
        <title>Genome assembly of Hibiscus sabdariffa L. provides insights into metabolisms of medicinal natural products.</title>
        <authorList>
            <person name="Kim T."/>
        </authorList>
    </citation>
    <scope>NUCLEOTIDE SEQUENCE [LARGE SCALE GENOMIC DNA]</scope>
    <source>
        <strain evidence="1">TK-2024</strain>
        <tissue evidence="1">Old leaves</tissue>
    </source>
</reference>
<keyword evidence="2" id="KW-1185">Reference proteome</keyword>
<organism evidence="1 2">
    <name type="scientific">Hibiscus sabdariffa</name>
    <name type="common">roselle</name>
    <dbReference type="NCBI Taxonomy" id="183260"/>
    <lineage>
        <taxon>Eukaryota</taxon>
        <taxon>Viridiplantae</taxon>
        <taxon>Streptophyta</taxon>
        <taxon>Embryophyta</taxon>
        <taxon>Tracheophyta</taxon>
        <taxon>Spermatophyta</taxon>
        <taxon>Magnoliopsida</taxon>
        <taxon>eudicotyledons</taxon>
        <taxon>Gunneridae</taxon>
        <taxon>Pentapetalae</taxon>
        <taxon>rosids</taxon>
        <taxon>malvids</taxon>
        <taxon>Malvales</taxon>
        <taxon>Malvaceae</taxon>
        <taxon>Malvoideae</taxon>
        <taxon>Hibiscus</taxon>
    </lineage>
</organism>